<evidence type="ECO:0008006" key="9">
    <source>
        <dbReference type="Google" id="ProtNLM"/>
    </source>
</evidence>
<dbReference type="CDD" id="cd06257">
    <property type="entry name" value="DnaJ"/>
    <property type="match status" value="1"/>
</dbReference>
<evidence type="ECO:0000256" key="5">
    <source>
        <dbReference type="ARBA" id="ARBA00023186"/>
    </source>
</evidence>
<dbReference type="Pfam" id="PF00226">
    <property type="entry name" value="DnaJ"/>
    <property type="match status" value="1"/>
</dbReference>
<dbReference type="InterPro" id="IPR036869">
    <property type="entry name" value="J_dom_sf"/>
</dbReference>
<evidence type="ECO:0000259" key="7">
    <source>
        <dbReference type="PROSITE" id="PS51188"/>
    </source>
</evidence>
<dbReference type="GO" id="GO:0005737">
    <property type="term" value="C:cytoplasm"/>
    <property type="evidence" value="ECO:0007669"/>
    <property type="project" value="TreeGrafter"/>
</dbReference>
<dbReference type="GO" id="GO:0051082">
    <property type="term" value="F:unfolded protein binding"/>
    <property type="evidence" value="ECO:0007669"/>
    <property type="project" value="InterPro"/>
</dbReference>
<dbReference type="GO" id="GO:0042026">
    <property type="term" value="P:protein refolding"/>
    <property type="evidence" value="ECO:0007669"/>
    <property type="project" value="TreeGrafter"/>
</dbReference>
<organism evidence="8">
    <name type="scientific">marine sediment metagenome</name>
    <dbReference type="NCBI Taxonomy" id="412755"/>
    <lineage>
        <taxon>unclassified sequences</taxon>
        <taxon>metagenomes</taxon>
        <taxon>ecological metagenomes</taxon>
    </lineage>
</organism>
<dbReference type="SMART" id="SM00271">
    <property type="entry name" value="DnaJ"/>
    <property type="match status" value="1"/>
</dbReference>
<name>A0A0F9NBF0_9ZZZZ</name>
<dbReference type="FunFam" id="2.10.230.10:FF:000001">
    <property type="entry name" value="DnaJ subfamily A member 2"/>
    <property type="match status" value="1"/>
</dbReference>
<evidence type="ECO:0000256" key="1">
    <source>
        <dbReference type="ARBA" id="ARBA00022723"/>
    </source>
</evidence>
<dbReference type="InterPro" id="IPR001623">
    <property type="entry name" value="DnaJ_domain"/>
</dbReference>
<gene>
    <name evidence="8" type="ORF">LCGC14_0987480</name>
</gene>
<keyword evidence="2" id="KW-0677">Repeat</keyword>
<dbReference type="PROSITE" id="PS00636">
    <property type="entry name" value="DNAJ_1"/>
    <property type="match status" value="1"/>
</dbReference>
<comment type="caution">
    <text evidence="8">The sequence shown here is derived from an EMBL/GenBank/DDBJ whole genome shotgun (WGS) entry which is preliminary data.</text>
</comment>
<dbReference type="InterPro" id="IPR018253">
    <property type="entry name" value="DnaJ_domain_CS"/>
</dbReference>
<dbReference type="GO" id="GO:0008270">
    <property type="term" value="F:zinc ion binding"/>
    <property type="evidence" value="ECO:0007669"/>
    <property type="project" value="UniProtKB-KW"/>
</dbReference>
<feature type="domain" description="J" evidence="6">
    <location>
        <begin position="4"/>
        <end position="72"/>
    </location>
</feature>
<dbReference type="PROSITE" id="PS50076">
    <property type="entry name" value="DNAJ_2"/>
    <property type="match status" value="1"/>
</dbReference>
<dbReference type="InterPro" id="IPR001305">
    <property type="entry name" value="HSP_DnaJ_Cys-rich_dom"/>
</dbReference>
<dbReference type="SUPFAM" id="SSF49493">
    <property type="entry name" value="HSP40/DnaJ peptide-binding domain"/>
    <property type="match status" value="1"/>
</dbReference>
<dbReference type="Gene3D" id="2.60.260.20">
    <property type="entry name" value="Urease metallochaperone UreE, N-terminal domain"/>
    <property type="match status" value="1"/>
</dbReference>
<sequence length="265" mass="28714">MAKDYYGILGVAKEASAGEIKTAYRALAHEWHPDKHQEEEKQKEAEEKFKEISEAYSVLADEEQRKNYDATGSPQGNPFNFAATGDPFDIASHFGFNVHRAPRQPMAKRGQTVRIGVQISLMDSLFGTNLPIKYKTLSGCSNCKGHGGTDFEVCDACNGRGIKIQHRPGMVMQQVCSNCGGAGKSIRTICSQCNGQTYIEEERTLGVVIPEGISNGTTLRIVGKGGAGFNEGPPGDVFIEVQVQNPDLSGLSAEEKGTLKELLSK</sequence>
<dbReference type="SUPFAM" id="SSF57938">
    <property type="entry name" value="DnaJ/Hsp40 cysteine-rich domain"/>
    <property type="match status" value="1"/>
</dbReference>
<reference evidence="8" key="1">
    <citation type="journal article" date="2015" name="Nature">
        <title>Complex archaea that bridge the gap between prokaryotes and eukaryotes.</title>
        <authorList>
            <person name="Spang A."/>
            <person name="Saw J.H."/>
            <person name="Jorgensen S.L."/>
            <person name="Zaremba-Niedzwiedzka K."/>
            <person name="Martijn J."/>
            <person name="Lind A.E."/>
            <person name="van Eijk R."/>
            <person name="Schleper C."/>
            <person name="Guy L."/>
            <person name="Ettema T.J."/>
        </authorList>
    </citation>
    <scope>NUCLEOTIDE SEQUENCE</scope>
</reference>
<evidence type="ECO:0000259" key="6">
    <source>
        <dbReference type="PROSITE" id="PS50076"/>
    </source>
</evidence>
<evidence type="ECO:0000313" key="8">
    <source>
        <dbReference type="EMBL" id="KKN15289.1"/>
    </source>
</evidence>
<keyword evidence="4" id="KW-0862">Zinc</keyword>
<dbReference type="PANTHER" id="PTHR43096">
    <property type="entry name" value="DNAJ HOMOLOG 1, MITOCHONDRIAL-RELATED"/>
    <property type="match status" value="1"/>
</dbReference>
<evidence type="ECO:0000256" key="3">
    <source>
        <dbReference type="ARBA" id="ARBA00022771"/>
    </source>
</evidence>
<accession>A0A0F9NBF0</accession>
<dbReference type="CDD" id="cd10719">
    <property type="entry name" value="DnaJ_zf"/>
    <property type="match status" value="1"/>
</dbReference>
<dbReference type="AlphaFoldDB" id="A0A0F9NBF0"/>
<dbReference type="InterPro" id="IPR036410">
    <property type="entry name" value="HSP_DnaJ_Cys-rich_dom_sf"/>
</dbReference>
<protein>
    <recommendedName>
        <fullName evidence="9">J domain-containing protein</fullName>
    </recommendedName>
</protein>
<keyword evidence="1" id="KW-0479">Metal-binding</keyword>
<dbReference type="Pfam" id="PF00684">
    <property type="entry name" value="DnaJ_CXXCXGXG"/>
    <property type="match status" value="1"/>
</dbReference>
<proteinExistence type="predicted"/>
<keyword evidence="3" id="KW-0863">Zinc-finger</keyword>
<evidence type="ECO:0000256" key="4">
    <source>
        <dbReference type="ARBA" id="ARBA00022833"/>
    </source>
</evidence>
<dbReference type="EMBL" id="LAZR01003727">
    <property type="protein sequence ID" value="KKN15289.1"/>
    <property type="molecule type" value="Genomic_DNA"/>
</dbReference>
<dbReference type="Gene3D" id="1.10.287.110">
    <property type="entry name" value="DnaJ domain"/>
    <property type="match status" value="1"/>
</dbReference>
<evidence type="ECO:0000256" key="2">
    <source>
        <dbReference type="ARBA" id="ARBA00022737"/>
    </source>
</evidence>
<dbReference type="PROSITE" id="PS51188">
    <property type="entry name" value="ZF_CR"/>
    <property type="match status" value="1"/>
</dbReference>
<keyword evidence="5" id="KW-0143">Chaperone</keyword>
<feature type="domain" description="CR-type" evidence="7">
    <location>
        <begin position="127"/>
        <end position="202"/>
    </location>
</feature>
<dbReference type="InterPro" id="IPR008971">
    <property type="entry name" value="HSP40/DnaJ_pept-bd"/>
</dbReference>
<dbReference type="PRINTS" id="PR00625">
    <property type="entry name" value="JDOMAIN"/>
</dbReference>
<dbReference type="GO" id="GO:0031072">
    <property type="term" value="F:heat shock protein binding"/>
    <property type="evidence" value="ECO:0007669"/>
    <property type="project" value="InterPro"/>
</dbReference>
<dbReference type="SUPFAM" id="SSF46565">
    <property type="entry name" value="Chaperone J-domain"/>
    <property type="match status" value="1"/>
</dbReference>
<dbReference type="PANTHER" id="PTHR43096:SF52">
    <property type="entry name" value="DNAJ HOMOLOG 1, MITOCHONDRIAL-RELATED"/>
    <property type="match status" value="1"/>
</dbReference>
<dbReference type="Gene3D" id="2.10.230.10">
    <property type="entry name" value="Heat shock protein DnaJ, cysteine-rich domain"/>
    <property type="match status" value="1"/>
</dbReference>